<sequence>MSFVTNRQRLTDYSGILQVLEISAAYLPDTLRLVKDVKDWTINGQDYIGLEFTITLPEDRSGSNGVLEIKMSNVGRDVTEDLEKRPPDQMMAAVLKLSDRETPGEFYRIIPMPIDRVSIDSQTVTLTASMDSIMRQQACRLRFTPFITPGLF</sequence>
<proteinExistence type="predicted"/>
<dbReference type="InterPro" id="IPR014974">
    <property type="entry name" value="DUF1833"/>
</dbReference>
<evidence type="ECO:0000313" key="1">
    <source>
        <dbReference type="EMBL" id="ABK00167.1"/>
    </source>
</evidence>
<dbReference type="GeneID" id="5247105"/>
<keyword evidence="2" id="KW-1185">Reference proteome</keyword>
<dbReference type="RefSeq" id="YP_001285689.1">
    <property type="nucleotide sequence ID" value="NC_009543.1"/>
</dbReference>
<dbReference type="KEGG" id="vg:5247105"/>
<protein>
    <submittedName>
        <fullName evidence="1">p20</fullName>
    </submittedName>
</protein>
<name>A5H1M3_9CAUD</name>
<dbReference type="Pfam" id="PF08875">
    <property type="entry name" value="DUF1833"/>
    <property type="match status" value="1"/>
</dbReference>
<dbReference type="OrthoDB" id="11505at10239"/>
<organism evidence="1 2">
    <name type="scientific">Xanthomonas phage Xop411</name>
    <dbReference type="NCBI Taxonomy" id="2913975"/>
    <lineage>
        <taxon>Viruses</taxon>
        <taxon>Duplodnaviria</taxon>
        <taxon>Heunggongvirae</taxon>
        <taxon>Uroviricota</taxon>
        <taxon>Caudoviricetes</taxon>
        <taxon>Xipdecavirus</taxon>
        <taxon>Xipdecavirus Xop411</taxon>
    </lineage>
</organism>
<dbReference type="Proteomes" id="UP000001433">
    <property type="component" value="Segment"/>
</dbReference>
<reference evidence="1 2" key="1">
    <citation type="journal article" date="2007" name="BMC Genomics">
        <title>Comparison of genomes of three Xanthomonas oryzae bacteriophages.</title>
        <authorList>
            <person name="Lee C.N."/>
            <person name="Hu R.M."/>
            <person name="Chow T.Y."/>
            <person name="Lin J.W."/>
            <person name="Chen H.Y."/>
            <person name="Tseng Y.H."/>
            <person name="Weng S.F."/>
        </authorList>
    </citation>
    <scope>NUCLEOTIDE SEQUENCE</scope>
</reference>
<evidence type="ECO:0000313" key="2">
    <source>
        <dbReference type="Proteomes" id="UP000001433"/>
    </source>
</evidence>
<accession>A5H1M3</accession>
<dbReference type="EMBL" id="DQ777876">
    <property type="protein sequence ID" value="ABK00167.1"/>
    <property type="molecule type" value="Genomic_DNA"/>
</dbReference>